<dbReference type="EMBL" id="BONG01000079">
    <property type="protein sequence ID" value="GIF94016.1"/>
    <property type="molecule type" value="Genomic_DNA"/>
</dbReference>
<evidence type="ECO:0000256" key="1">
    <source>
        <dbReference type="SAM" id="SignalP"/>
    </source>
</evidence>
<proteinExistence type="predicted"/>
<feature type="signal peptide" evidence="1">
    <location>
        <begin position="1"/>
        <end position="28"/>
    </location>
</feature>
<evidence type="ECO:0000313" key="3">
    <source>
        <dbReference type="Proteomes" id="UP000619293"/>
    </source>
</evidence>
<accession>A0A8J3NVK9</accession>
<reference evidence="2 3" key="1">
    <citation type="submission" date="2021-01" db="EMBL/GenBank/DDBJ databases">
        <title>Whole genome shotgun sequence of Catellatospora chokoriensis NBRC 107358.</title>
        <authorList>
            <person name="Komaki H."/>
            <person name="Tamura T."/>
        </authorList>
    </citation>
    <scope>NUCLEOTIDE SEQUENCE [LARGE SCALE GENOMIC DNA]</scope>
    <source>
        <strain evidence="2 3">NBRC 107358</strain>
    </source>
</reference>
<evidence type="ECO:0000313" key="2">
    <source>
        <dbReference type="EMBL" id="GIF94016.1"/>
    </source>
</evidence>
<gene>
    <name evidence="2" type="ORF">Cch02nite_74600</name>
</gene>
<keyword evidence="3" id="KW-1185">Reference proteome</keyword>
<protein>
    <submittedName>
        <fullName evidence="2">Uncharacterized protein</fullName>
    </submittedName>
</protein>
<dbReference type="RefSeq" id="WP_191844007.1">
    <property type="nucleotide sequence ID" value="NZ_BAAALB010000041.1"/>
</dbReference>
<dbReference type="Proteomes" id="UP000619293">
    <property type="component" value="Unassembled WGS sequence"/>
</dbReference>
<keyword evidence="1" id="KW-0732">Signal</keyword>
<organism evidence="2 3">
    <name type="scientific">Catellatospora chokoriensis</name>
    <dbReference type="NCBI Taxonomy" id="310353"/>
    <lineage>
        <taxon>Bacteria</taxon>
        <taxon>Bacillati</taxon>
        <taxon>Actinomycetota</taxon>
        <taxon>Actinomycetes</taxon>
        <taxon>Micromonosporales</taxon>
        <taxon>Micromonosporaceae</taxon>
        <taxon>Catellatospora</taxon>
    </lineage>
</organism>
<dbReference type="AlphaFoldDB" id="A0A8J3NVK9"/>
<comment type="caution">
    <text evidence="2">The sequence shown here is derived from an EMBL/GenBank/DDBJ whole genome shotgun (WGS) entry which is preliminary data.</text>
</comment>
<sequence>MRIRTSVLVPLLVAVLGGVLVPASPALAEPVGGEVRMEAPMVRIGVDHKIAEANGYVVRVDSNGVEYSVKKGAITPFNEVWGECGSSFVYLTAVDTKKHYTSIYTGFTLAAGRAGAVWVDWNVSMIDNYGASVKTWDQPEASVHDWRKTKPFTSSGPGWAYAKVLNTSIVTLWDGTICWSYGPQAEAYL</sequence>
<name>A0A8J3NVK9_9ACTN</name>
<feature type="chain" id="PRO_5035229036" evidence="1">
    <location>
        <begin position="29"/>
        <end position="189"/>
    </location>
</feature>